<feature type="transmembrane region" description="Helical" evidence="1">
    <location>
        <begin position="20"/>
        <end position="39"/>
    </location>
</feature>
<reference evidence="2" key="1">
    <citation type="submission" date="2022-09" db="EMBL/GenBank/DDBJ databases">
        <title>Intensive care unit water sources are persistently colonized with multi-drug resistant bacteria and are the site of extensive horizontal gene transfer of antibiotic resistance genes.</title>
        <authorList>
            <person name="Diorio-Toth L."/>
        </authorList>
    </citation>
    <scope>NUCLEOTIDE SEQUENCE</scope>
    <source>
        <strain evidence="2">GD03676</strain>
    </source>
</reference>
<protein>
    <submittedName>
        <fullName evidence="2">Uncharacterized protein</fullName>
    </submittedName>
</protein>
<name>A0AA43B0Q2_9BURK</name>
<dbReference type="AlphaFoldDB" id="A0AA43B0Q2"/>
<evidence type="ECO:0000256" key="1">
    <source>
        <dbReference type="SAM" id="Phobius"/>
    </source>
</evidence>
<dbReference type="Proteomes" id="UP001161276">
    <property type="component" value="Unassembled WGS sequence"/>
</dbReference>
<proteinExistence type="predicted"/>
<dbReference type="RefSeq" id="WP_280026916.1">
    <property type="nucleotide sequence ID" value="NZ_JAOCKG010000004.1"/>
</dbReference>
<keyword evidence="1" id="KW-1133">Transmembrane helix</keyword>
<gene>
    <name evidence="2" type="ORF">N5K24_12365</name>
</gene>
<organism evidence="2 3">
    <name type="scientific">Achromobacter marplatensis</name>
    <dbReference type="NCBI Taxonomy" id="470868"/>
    <lineage>
        <taxon>Bacteria</taxon>
        <taxon>Pseudomonadati</taxon>
        <taxon>Pseudomonadota</taxon>
        <taxon>Betaproteobacteria</taxon>
        <taxon>Burkholderiales</taxon>
        <taxon>Alcaligenaceae</taxon>
        <taxon>Achromobacter</taxon>
    </lineage>
</organism>
<keyword evidence="1" id="KW-0472">Membrane</keyword>
<sequence>MPIESFPPQDDDTPGGPHPIAYAFAAFAVYIALAAIWIFRAEIWS</sequence>
<accession>A0AA43B0Q2</accession>
<evidence type="ECO:0000313" key="3">
    <source>
        <dbReference type="Proteomes" id="UP001161276"/>
    </source>
</evidence>
<keyword evidence="1" id="KW-0812">Transmembrane</keyword>
<evidence type="ECO:0000313" key="2">
    <source>
        <dbReference type="EMBL" id="MDH2051198.1"/>
    </source>
</evidence>
<dbReference type="EMBL" id="JAOCKG010000004">
    <property type="protein sequence ID" value="MDH2051198.1"/>
    <property type="molecule type" value="Genomic_DNA"/>
</dbReference>
<comment type="caution">
    <text evidence="2">The sequence shown here is derived from an EMBL/GenBank/DDBJ whole genome shotgun (WGS) entry which is preliminary data.</text>
</comment>